<feature type="domain" description="Calx-beta" evidence="4">
    <location>
        <begin position="762"/>
        <end position="866"/>
    </location>
</feature>
<accession>A0ABP8NJH5</accession>
<dbReference type="SUPFAM" id="SSF141072">
    <property type="entry name" value="CalX-like"/>
    <property type="match status" value="6"/>
</dbReference>
<dbReference type="PRINTS" id="PR00313">
    <property type="entry name" value="CABNDNGRPT"/>
</dbReference>
<dbReference type="InterPro" id="IPR035986">
    <property type="entry name" value="PKD_dom_sf"/>
</dbReference>
<comment type="caution">
    <text evidence="5">The sequence shown here is derived from an EMBL/GenBank/DDBJ whole genome shotgun (WGS) entry which is preliminary data.</text>
</comment>
<dbReference type="NCBIfam" id="TIGR02608">
    <property type="entry name" value="delta_60_rpt"/>
    <property type="match status" value="19"/>
</dbReference>
<dbReference type="SUPFAM" id="SSF101898">
    <property type="entry name" value="NHL repeat"/>
    <property type="match status" value="1"/>
</dbReference>
<evidence type="ECO:0000313" key="6">
    <source>
        <dbReference type="Proteomes" id="UP001500840"/>
    </source>
</evidence>
<organism evidence="5 6">
    <name type="scientific">Novipirellula rosea</name>
    <dbReference type="NCBI Taxonomy" id="1031540"/>
    <lineage>
        <taxon>Bacteria</taxon>
        <taxon>Pseudomonadati</taxon>
        <taxon>Planctomycetota</taxon>
        <taxon>Planctomycetia</taxon>
        <taxon>Pirellulales</taxon>
        <taxon>Pirellulaceae</taxon>
        <taxon>Novipirellula</taxon>
    </lineage>
</organism>
<dbReference type="InterPro" id="IPR013431">
    <property type="entry name" value="Delta_60_rpt"/>
</dbReference>
<sequence length="2485" mass="251135">MIAVGTTGIIARFTSSGGFDTAFNESDVSKFPGEAVGVAVQSDGKIVVAGTTSEGSTNLFAVARYNPDGSYDTTFDGDGIQYTSFGPLRVTANSLALQSNGNIVIAGVASNSSLANYDFVAARYLPNGSLDVSFDGDGRATADIGTYDFGQSVAIQNDGKVVIAGATQTAGNYDFAVVRFNQNGSLDSTFSGDGKLTTDFGSASDEASGVAIQADGKLVVVGKTTIGAYSDIAVARYNSNGTLDTTFDLDGKLTTDIGTRDDEASSVVIQSDNKIVVAGSSVNPNLSSISYTVLTRYNSNGSLDTGFGSHHGSQLVSITNPGPSPGTSGANHIALYSDGRFAIAGYANSSSTYFDFAVARLLPNGQKDNTFAGDGALAIAYGNSTDEGQSVAIGEDGKIIVAGRSNSSAYGYAVTRYRADGSLDTTFAGDGSVFTSITSGDDEAKSVVALAGGKVVVAGRSKTGSNWDFSAARYNANGSLDTSFGGDGKVTVSFGSNDDYGQSAAVQTDGKLVIAGQATILGSADFAIARLDSNGVPDASFDGDGQVTTDFGGTTDLAFGAVVQTDGKIIVVGYTDAGGGGINHALARYNADGSLDSTFGVGGKVIADFGGSDDYVGGVALQDDGKLVVAGAKSTAGNYDVAVTRYNADGTLDTSFGTGGSVVTDLGSTTEVAVSVAIDNFGKIVVAGSISTGFNFDTAVLRYNSDGTLDSGFGNLGTQVVAVSRSDDFGNSIAIQSDNNVVVAGMAVGAGTFDKSLIRLVGGVPVIPNSEFSIVPTDSDKFEGNPGTTTPFIFTVTRSGSSAGQASVDFTVTGSGTDAANGADFGGSLPNGTVAFADGETTQTVTVNVSGDAIVERDQEFVVTLSNPSSSTTILSASANGTIRNDDLSVVGVRLVNSTVVEDGADVLTYTFERTNANAESPELVVNYAVSGTATTGVDHDADASGDVAFAAGQTVATVVVDPAADAVVELSETVTVTVTAGSSYAIAAASAIATGTIADDDRAAVTIQDVTAVEGVGLLYTVMLDNAVQDPFDVHVTFVDETATGGTDYDNAPVTLNFVGNLGETHQFTVATNNDLILEGNETFKVQLDATSSNGLLLPGDLDTRFGNQGVVVTDISGGSDRTYAVKIQDDGKIISAGNHYTDSSSGYDFSLIRRNPDGTLDPSFGTSGVVTLDFNGANNEAQAVALQPDGKILVAGLATVNGQRDFAVARLLPDGTVDTSFGTNGVAITDTGAVVETARDVVIQSDGRIVVTGYTFAIGASDMVVMRYEADGTLDTTFGSGGIAITDLGGDELAFGSVIDADGKITIAGYTVPSLATGGNNNFALVRYLANGTLDTSFDSDGIVTTDFGASRRDSAFAIALQNNGKVVAAGLTDNGLDTDFALARYNIDGSLDTDFGSGGLVALDFSGGSDGANSLVLQPDGRILVSGNSYLSNSDIGLARLNANGTPDITFGVDGQLTQSFITSGNSRNDYAHGLALQQNGSIVVAGYVVAASEDFAMARFLGAPDSLVDDSDTASGTIVDNEVFGFRVSVNPAVIDEVGGSALGTITLDFAQTSELTINVSSGDTGEATLDVSSVTIPAGEKSGTFMISGVDDGVDDTTQTVLITADAGTLGTQTTSIDVVDNTINNLNLSLADASIAENGATTVTVSLAIPASTDTVVNLSINDGTEASVTPASVTILANQTSATATVNGEIDNLVDGSQTVVLTASSVGLADATGSLTVTDIDSTALSLSLADASIAENGSTAVTVSLSTPVTSDTVVNLSINDGTEASVIPTSVTILANQTSATATVNGVIDNLVDGSQTVVLTASSVGLADATGSLTVTDIDSTALSLLLTDASIAENGSTTVTVSLSTPVASDTVVNLSINDGTEASVTPASVMILANQTSATATVNGVIDNLVDGSQTVVLTASSVGLADATGSLTVTDIDSTALSLSLTDASIAENGSTAVTVSLSTPVASDTVVNLSINGGTEASVTPASVMILANQTSATATVNGVIDNLVDGSQTVVLTASSVGLADATGSLTVTDIDSTALSLSLTDASIAENGATTVTVSLATPASTDTVVNLSINDGTEASVTPASVTILANQTSATATVNGVIDNLVDGSQTVVLTASSVGLADATGSLTVTDVDGNSSNSRPLIVTLIAPSFQDAGTAGESVTISGLFEDADVGDTHVVTINWGDGVIETIAPSQVNQTADTFTASHVYIDGGIYTATVTVDDGKTNGTDTDSKSIVISGVGIVDRTLFVIGTSGRDHIVIKSHSGALNLKAKLNQGKGQTNIDRDIDAEAVDSIVVMVGDGNDTVDIHAKVSVPSIILGGDGNDKLNGGSGSDVVVGGLGNDRLHGGNGNDVLIGGEGRDVLDGESGNDLLLGAGWINQQDLVALDALHQQWTRNDVTYQRRREHLTDAAPGGLNAGFTFNATALIEDFDKDTLKGDSGRDLFFAALSGSIKDKIIGKASNEDVVWFSSENLAVSGRLRVCRLAN</sequence>
<name>A0ABP8NJH5_9BACT</name>
<dbReference type="Pfam" id="PF17164">
    <property type="entry name" value="DUF5122"/>
    <property type="match status" value="18"/>
</dbReference>
<dbReference type="Gene3D" id="2.60.40.2030">
    <property type="match status" value="4"/>
</dbReference>
<proteinExistence type="predicted"/>
<gene>
    <name evidence="5" type="ORF">GCM10023156_57240</name>
</gene>
<keyword evidence="6" id="KW-1185">Reference proteome</keyword>
<evidence type="ECO:0000256" key="1">
    <source>
        <dbReference type="ARBA" id="ARBA00022729"/>
    </source>
</evidence>
<dbReference type="Gene3D" id="2.80.10.50">
    <property type="match status" value="10"/>
</dbReference>
<dbReference type="SUPFAM" id="SSF49299">
    <property type="entry name" value="PKD domain"/>
    <property type="match status" value="1"/>
</dbReference>
<feature type="domain" description="Calx-beta" evidence="4">
    <location>
        <begin position="879"/>
        <end position="980"/>
    </location>
</feature>
<keyword evidence="2" id="KW-0677">Repeat</keyword>
<protein>
    <recommendedName>
        <fullName evidence="4">Calx-beta domain-containing protein</fullName>
    </recommendedName>
</protein>
<dbReference type="SMART" id="SM00237">
    <property type="entry name" value="Calx_beta"/>
    <property type="match status" value="3"/>
</dbReference>
<dbReference type="Proteomes" id="UP001500840">
    <property type="component" value="Unassembled WGS sequence"/>
</dbReference>
<dbReference type="SUPFAM" id="SSF75011">
    <property type="entry name" value="3-carboxy-cis,cis-mucoante lactonizing enzyme"/>
    <property type="match status" value="1"/>
</dbReference>
<evidence type="ECO:0000256" key="3">
    <source>
        <dbReference type="ARBA" id="ARBA00022837"/>
    </source>
</evidence>
<evidence type="ECO:0000313" key="5">
    <source>
        <dbReference type="EMBL" id="GAA4467413.1"/>
    </source>
</evidence>
<dbReference type="EMBL" id="BAABGA010000088">
    <property type="protein sequence ID" value="GAA4467413.1"/>
    <property type="molecule type" value="Genomic_DNA"/>
</dbReference>
<evidence type="ECO:0000259" key="4">
    <source>
        <dbReference type="SMART" id="SM00237"/>
    </source>
</evidence>
<dbReference type="Gene3D" id="2.60.40.10">
    <property type="entry name" value="Immunoglobulins"/>
    <property type="match status" value="1"/>
</dbReference>
<dbReference type="InterPro" id="IPR018511">
    <property type="entry name" value="Hemolysin-typ_Ca-bd_CS"/>
</dbReference>
<dbReference type="PROSITE" id="PS00330">
    <property type="entry name" value="HEMOLYSIN_CALCIUM"/>
    <property type="match status" value="1"/>
</dbReference>
<keyword evidence="3" id="KW-0106">Calcium</keyword>
<dbReference type="InterPro" id="IPR001343">
    <property type="entry name" value="Hemolysn_Ca-bd"/>
</dbReference>
<dbReference type="InterPro" id="IPR011049">
    <property type="entry name" value="Serralysin-like_metalloprot_C"/>
</dbReference>
<dbReference type="InterPro" id="IPR038081">
    <property type="entry name" value="CalX-like_sf"/>
</dbReference>
<dbReference type="Pfam" id="PF03160">
    <property type="entry name" value="Calx-beta"/>
    <property type="match status" value="3"/>
</dbReference>
<dbReference type="SUPFAM" id="SSF63829">
    <property type="entry name" value="Calcium-dependent phosphotriesterase"/>
    <property type="match status" value="1"/>
</dbReference>
<dbReference type="SUPFAM" id="SSF51120">
    <property type="entry name" value="beta-Roll"/>
    <property type="match status" value="1"/>
</dbReference>
<dbReference type="InterPro" id="IPR013783">
    <property type="entry name" value="Ig-like_fold"/>
</dbReference>
<dbReference type="PANTHER" id="PTHR42754:SF1">
    <property type="entry name" value="LIPOPROTEIN"/>
    <property type="match status" value="1"/>
</dbReference>
<feature type="domain" description="Calx-beta" evidence="4">
    <location>
        <begin position="994"/>
        <end position="1090"/>
    </location>
</feature>
<evidence type="ECO:0000256" key="2">
    <source>
        <dbReference type="ARBA" id="ARBA00022737"/>
    </source>
</evidence>
<dbReference type="PANTHER" id="PTHR42754">
    <property type="entry name" value="ENDOGLUCANASE"/>
    <property type="match status" value="1"/>
</dbReference>
<reference evidence="6" key="1">
    <citation type="journal article" date="2019" name="Int. J. Syst. Evol. Microbiol.">
        <title>The Global Catalogue of Microorganisms (GCM) 10K type strain sequencing project: providing services to taxonomists for standard genome sequencing and annotation.</title>
        <authorList>
            <consortium name="The Broad Institute Genomics Platform"/>
            <consortium name="The Broad Institute Genome Sequencing Center for Infectious Disease"/>
            <person name="Wu L."/>
            <person name="Ma J."/>
        </authorList>
    </citation>
    <scope>NUCLEOTIDE SEQUENCE [LARGE SCALE GENOMIC DNA]</scope>
    <source>
        <strain evidence="6">JCM 17759</strain>
    </source>
</reference>
<dbReference type="Pfam" id="PF00353">
    <property type="entry name" value="HemolysinCabind"/>
    <property type="match status" value="2"/>
</dbReference>
<keyword evidence="1" id="KW-0732">Signal</keyword>
<dbReference type="InterPro" id="IPR003644">
    <property type="entry name" value="Calx_beta"/>
</dbReference>